<evidence type="ECO:0000313" key="4">
    <source>
        <dbReference type="Proteomes" id="UP001162060"/>
    </source>
</evidence>
<dbReference type="Gene3D" id="1.10.10.60">
    <property type="entry name" value="Homeodomain-like"/>
    <property type="match status" value="1"/>
</dbReference>
<feature type="domain" description="HTH psq-type" evidence="2">
    <location>
        <begin position="330"/>
        <end position="363"/>
    </location>
</feature>
<dbReference type="Proteomes" id="UP001162060">
    <property type="component" value="Unassembled WGS sequence"/>
</dbReference>
<name>A0AAV1VCW6_9STRA</name>
<proteinExistence type="predicted"/>
<evidence type="ECO:0000259" key="2">
    <source>
        <dbReference type="Pfam" id="PF05225"/>
    </source>
</evidence>
<sequence>MEPSLYRVSDKHVSDVSVRRYLSESAEREVLQRLNEQLCHQKRVTTDDVRLAVRTVASARGTTTIPSDFPPSRWVLEFKRLHGFVQPNSFTFDATVGRRGGSAGFSLPKRLERTSLRPVQAQLESRPRPLINHDRHHSIYTSRCSSNMKNGHSSRIAEAQGLSSSDGEEKEEERGRKGSSGSLLPLLSETAVTYSGPRSPVNQEVQQQQQQCRTLVADGCQAAVNGWHLPMRESVATLDERRHRLSWDDLSSDRGSTSTMSYRLNGDYADVGPRSGNDENLMLPHIRPGCSESGRSVDDMQDMASNASSSYNGKRNYKLSHTVPAKTWEKAIAAVEQRGMSLRAAARMYGVHFAALHRRVKKRAQGGHANGNDRYFHPSDEAGIMRVVVAHAELGVLMTFDELMRLVEAAALRKLPDISVKSARKLLTRFQSRNAQSIRHIIDDWPPPQPAVDPIEGIQSQPQPYLEHPGFTFASESAPAMLSSVATASSTGAHNGDAAPAAAAAAATITTTTGATKPALLVSPGRHPVLSRRHELSLNNGRLPALDHPNSALSVAPNDRMRFVSPRTRSPGDNDPVLVV</sequence>
<reference evidence="3" key="1">
    <citation type="submission" date="2024-01" db="EMBL/GenBank/DDBJ databases">
        <authorList>
            <person name="Webb A."/>
        </authorList>
    </citation>
    <scope>NUCLEOTIDE SEQUENCE</scope>
    <source>
        <strain evidence="3">Pm1</strain>
    </source>
</reference>
<dbReference type="AlphaFoldDB" id="A0AAV1VCW6"/>
<protein>
    <recommendedName>
        <fullName evidence="2">HTH psq-type domain-containing protein</fullName>
    </recommendedName>
</protein>
<dbReference type="GO" id="GO:0003677">
    <property type="term" value="F:DNA binding"/>
    <property type="evidence" value="ECO:0007669"/>
    <property type="project" value="InterPro"/>
</dbReference>
<gene>
    <name evidence="3" type="ORF">PM001_LOCUS29621</name>
</gene>
<dbReference type="EMBL" id="CAKLBY020000308">
    <property type="protein sequence ID" value="CAK7944471.1"/>
    <property type="molecule type" value="Genomic_DNA"/>
</dbReference>
<accession>A0AAV1VCW6</accession>
<evidence type="ECO:0000256" key="1">
    <source>
        <dbReference type="SAM" id="MobiDB-lite"/>
    </source>
</evidence>
<evidence type="ECO:0000313" key="3">
    <source>
        <dbReference type="EMBL" id="CAK7944471.1"/>
    </source>
</evidence>
<dbReference type="Pfam" id="PF05225">
    <property type="entry name" value="HTH_psq"/>
    <property type="match status" value="1"/>
</dbReference>
<feature type="region of interest" description="Disordered" evidence="1">
    <location>
        <begin position="158"/>
        <end position="186"/>
    </location>
</feature>
<organism evidence="3 4">
    <name type="scientific">Peronospora matthiolae</name>
    <dbReference type="NCBI Taxonomy" id="2874970"/>
    <lineage>
        <taxon>Eukaryota</taxon>
        <taxon>Sar</taxon>
        <taxon>Stramenopiles</taxon>
        <taxon>Oomycota</taxon>
        <taxon>Peronosporomycetes</taxon>
        <taxon>Peronosporales</taxon>
        <taxon>Peronosporaceae</taxon>
        <taxon>Peronospora</taxon>
    </lineage>
</organism>
<dbReference type="InterPro" id="IPR007889">
    <property type="entry name" value="HTH_Psq"/>
</dbReference>
<comment type="caution">
    <text evidence="3">The sequence shown here is derived from an EMBL/GenBank/DDBJ whole genome shotgun (WGS) entry which is preliminary data.</text>
</comment>
<feature type="region of interest" description="Disordered" evidence="1">
    <location>
        <begin position="116"/>
        <end position="136"/>
    </location>
</feature>